<organism evidence="1 2">
    <name type="scientific">Musa acuminata subsp. malaccensis</name>
    <name type="common">Wild banana</name>
    <name type="synonym">Musa malaccensis</name>
    <dbReference type="NCBI Taxonomy" id="214687"/>
    <lineage>
        <taxon>Eukaryota</taxon>
        <taxon>Viridiplantae</taxon>
        <taxon>Streptophyta</taxon>
        <taxon>Embryophyta</taxon>
        <taxon>Tracheophyta</taxon>
        <taxon>Spermatophyta</taxon>
        <taxon>Magnoliopsida</taxon>
        <taxon>Liliopsida</taxon>
        <taxon>Zingiberales</taxon>
        <taxon>Musaceae</taxon>
        <taxon>Musa</taxon>
    </lineage>
</organism>
<evidence type="ECO:0000313" key="1">
    <source>
        <dbReference type="EnsemblPlants" id="Ma06_p33290.1"/>
    </source>
</evidence>
<dbReference type="AlphaFoldDB" id="A0A804JN66"/>
<name>A0A804JN66_MUSAM</name>
<protein>
    <submittedName>
        <fullName evidence="1">Uncharacterized protein</fullName>
    </submittedName>
</protein>
<sequence>MQLQNCLDLGIAGVQWQLR</sequence>
<keyword evidence="2" id="KW-1185">Reference proteome</keyword>
<dbReference type="Gramene" id="Ma06_t33290.1">
    <property type="protein sequence ID" value="Ma06_p33290.1"/>
    <property type="gene ID" value="Ma06_g33290"/>
</dbReference>
<proteinExistence type="predicted"/>
<accession>A0A804JN66</accession>
<dbReference type="EnsemblPlants" id="Ma06_t33290.1">
    <property type="protein sequence ID" value="Ma06_p33290.1"/>
    <property type="gene ID" value="Ma06_g33290"/>
</dbReference>
<dbReference type="InParanoid" id="A0A804JN66"/>
<evidence type="ECO:0000313" key="2">
    <source>
        <dbReference type="Proteomes" id="UP000012960"/>
    </source>
</evidence>
<dbReference type="Proteomes" id="UP000012960">
    <property type="component" value="Unplaced"/>
</dbReference>
<reference evidence="1" key="1">
    <citation type="submission" date="2021-05" db="UniProtKB">
        <authorList>
            <consortium name="EnsemblPlants"/>
        </authorList>
    </citation>
    <scope>IDENTIFICATION</scope>
    <source>
        <strain evidence="1">subsp. malaccensis</strain>
    </source>
</reference>